<accession>X1ACX5</accession>
<dbReference type="EMBL" id="BART01002779">
    <property type="protein sequence ID" value="GAG67752.1"/>
    <property type="molecule type" value="Genomic_DNA"/>
</dbReference>
<name>X1ACX5_9ZZZZ</name>
<dbReference type="AlphaFoldDB" id="X1ACX5"/>
<gene>
    <name evidence="1" type="ORF">S01H4_08192</name>
</gene>
<comment type="caution">
    <text evidence="1">The sequence shown here is derived from an EMBL/GenBank/DDBJ whole genome shotgun (WGS) entry which is preliminary data.</text>
</comment>
<dbReference type="SUPFAM" id="SSF53448">
    <property type="entry name" value="Nucleotide-diphospho-sugar transferases"/>
    <property type="match status" value="1"/>
</dbReference>
<evidence type="ECO:0008006" key="2">
    <source>
        <dbReference type="Google" id="ProtNLM"/>
    </source>
</evidence>
<dbReference type="Gene3D" id="3.90.550.10">
    <property type="entry name" value="Spore Coat Polysaccharide Biosynthesis Protein SpsA, Chain A"/>
    <property type="match status" value="1"/>
</dbReference>
<protein>
    <recommendedName>
        <fullName evidence="2">Glycosyltransferase 2-like domain-containing protein</fullName>
    </recommendedName>
</protein>
<organism evidence="1">
    <name type="scientific">marine sediment metagenome</name>
    <dbReference type="NCBI Taxonomy" id="412755"/>
    <lineage>
        <taxon>unclassified sequences</taxon>
        <taxon>metagenomes</taxon>
        <taxon>ecological metagenomes</taxon>
    </lineage>
</organism>
<evidence type="ECO:0000313" key="1">
    <source>
        <dbReference type="EMBL" id="GAG67752.1"/>
    </source>
</evidence>
<reference evidence="1" key="1">
    <citation type="journal article" date="2014" name="Front. Microbiol.">
        <title>High frequency of phylogenetically diverse reductive dehalogenase-homologous genes in deep subseafloor sedimentary metagenomes.</title>
        <authorList>
            <person name="Kawai M."/>
            <person name="Futagami T."/>
            <person name="Toyoda A."/>
            <person name="Takaki Y."/>
            <person name="Nishi S."/>
            <person name="Hori S."/>
            <person name="Arai W."/>
            <person name="Tsubouchi T."/>
            <person name="Morono Y."/>
            <person name="Uchiyama I."/>
            <person name="Ito T."/>
            <person name="Fujiyama A."/>
            <person name="Inagaki F."/>
            <person name="Takami H."/>
        </authorList>
    </citation>
    <scope>NUCLEOTIDE SEQUENCE</scope>
    <source>
        <strain evidence="1">Expedition CK06-06</strain>
    </source>
</reference>
<proteinExistence type="predicted"/>
<sequence>MINNQYISFVVTARNDNYGGNFLHRMQIFMSSLLTLCERESLNTELVIVEWNPPPNTPKLAEVLTIPKNLKFVGVHFIEVPNEIHKKLPNSEKMPMFEYIAQNVGIRRAKGEYILATNPDIIFSAELVSFLASRELSPKCFYRIDRHDIEEPVPLGKPVEEQLGFCAKYWVKVCTIKGNMKRACRFLDYKSLRALVGWLRNSLISRSTAGVHLNASGDFLLMHRDHWHKLHGYPELPTHSHIDAYMCFIAASSGLLQIILGGKKRIYHQGHTRPTGTRPWTDLHLLLQQGKQMMELGQPLIMNDGKWGLADKNLPSKRL</sequence>
<dbReference type="InterPro" id="IPR029044">
    <property type="entry name" value="Nucleotide-diphossugar_trans"/>
</dbReference>